<evidence type="ECO:0000256" key="1">
    <source>
        <dbReference type="SAM" id="SignalP"/>
    </source>
</evidence>
<protein>
    <submittedName>
        <fullName evidence="2">Uncharacterized protein</fullName>
    </submittedName>
</protein>
<keyword evidence="3" id="KW-1185">Reference proteome</keyword>
<comment type="caution">
    <text evidence="2">The sequence shown here is derived from an EMBL/GenBank/DDBJ whole genome shotgun (WGS) entry which is preliminary data.</text>
</comment>
<name>A0AAD4G995_BOLED</name>
<dbReference type="AlphaFoldDB" id="A0AAD4G995"/>
<feature type="chain" id="PRO_5042215928" evidence="1">
    <location>
        <begin position="20"/>
        <end position="65"/>
    </location>
</feature>
<keyword evidence="1" id="KW-0732">Signal</keyword>
<evidence type="ECO:0000313" key="3">
    <source>
        <dbReference type="Proteomes" id="UP001194468"/>
    </source>
</evidence>
<proteinExistence type="predicted"/>
<reference evidence="2" key="1">
    <citation type="submission" date="2019-10" db="EMBL/GenBank/DDBJ databases">
        <authorList>
            <consortium name="DOE Joint Genome Institute"/>
            <person name="Kuo A."/>
            <person name="Miyauchi S."/>
            <person name="Kiss E."/>
            <person name="Drula E."/>
            <person name="Kohler A."/>
            <person name="Sanchez-Garcia M."/>
            <person name="Andreopoulos B."/>
            <person name="Barry K.W."/>
            <person name="Bonito G."/>
            <person name="Buee M."/>
            <person name="Carver A."/>
            <person name="Chen C."/>
            <person name="Cichocki N."/>
            <person name="Clum A."/>
            <person name="Culley D."/>
            <person name="Crous P.W."/>
            <person name="Fauchery L."/>
            <person name="Girlanda M."/>
            <person name="Hayes R."/>
            <person name="Keri Z."/>
            <person name="LaButti K."/>
            <person name="Lipzen A."/>
            <person name="Lombard V."/>
            <person name="Magnuson J."/>
            <person name="Maillard F."/>
            <person name="Morin E."/>
            <person name="Murat C."/>
            <person name="Nolan M."/>
            <person name="Ohm R."/>
            <person name="Pangilinan J."/>
            <person name="Pereira M."/>
            <person name="Perotto S."/>
            <person name="Peter M."/>
            <person name="Riley R."/>
            <person name="Sitrit Y."/>
            <person name="Stielow B."/>
            <person name="Szollosi G."/>
            <person name="Zifcakova L."/>
            <person name="Stursova M."/>
            <person name="Spatafora J.W."/>
            <person name="Tedersoo L."/>
            <person name="Vaario L.-M."/>
            <person name="Yamada A."/>
            <person name="Yan M."/>
            <person name="Wang P."/>
            <person name="Xu J."/>
            <person name="Bruns T."/>
            <person name="Baldrian P."/>
            <person name="Vilgalys R."/>
            <person name="Henrissat B."/>
            <person name="Grigoriev I.V."/>
            <person name="Hibbett D."/>
            <person name="Nagy L.G."/>
            <person name="Martin F.M."/>
        </authorList>
    </citation>
    <scope>NUCLEOTIDE SEQUENCE</scope>
    <source>
        <strain evidence="2">BED1</strain>
    </source>
</reference>
<reference evidence="2" key="2">
    <citation type="journal article" date="2020" name="Nat. Commun.">
        <title>Large-scale genome sequencing of mycorrhizal fungi provides insights into the early evolution of symbiotic traits.</title>
        <authorList>
            <person name="Miyauchi S."/>
            <person name="Kiss E."/>
            <person name="Kuo A."/>
            <person name="Drula E."/>
            <person name="Kohler A."/>
            <person name="Sanchez-Garcia M."/>
            <person name="Morin E."/>
            <person name="Andreopoulos B."/>
            <person name="Barry K.W."/>
            <person name="Bonito G."/>
            <person name="Buee M."/>
            <person name="Carver A."/>
            <person name="Chen C."/>
            <person name="Cichocki N."/>
            <person name="Clum A."/>
            <person name="Culley D."/>
            <person name="Crous P.W."/>
            <person name="Fauchery L."/>
            <person name="Girlanda M."/>
            <person name="Hayes R.D."/>
            <person name="Keri Z."/>
            <person name="LaButti K."/>
            <person name="Lipzen A."/>
            <person name="Lombard V."/>
            <person name="Magnuson J."/>
            <person name="Maillard F."/>
            <person name="Murat C."/>
            <person name="Nolan M."/>
            <person name="Ohm R.A."/>
            <person name="Pangilinan J."/>
            <person name="Pereira M.F."/>
            <person name="Perotto S."/>
            <person name="Peter M."/>
            <person name="Pfister S."/>
            <person name="Riley R."/>
            <person name="Sitrit Y."/>
            <person name="Stielow J.B."/>
            <person name="Szollosi G."/>
            <person name="Zifcakova L."/>
            <person name="Stursova M."/>
            <person name="Spatafora J.W."/>
            <person name="Tedersoo L."/>
            <person name="Vaario L.M."/>
            <person name="Yamada A."/>
            <person name="Yan M."/>
            <person name="Wang P."/>
            <person name="Xu J."/>
            <person name="Bruns T."/>
            <person name="Baldrian P."/>
            <person name="Vilgalys R."/>
            <person name="Dunand C."/>
            <person name="Henrissat B."/>
            <person name="Grigoriev I.V."/>
            <person name="Hibbett D."/>
            <person name="Nagy L.G."/>
            <person name="Martin F.M."/>
        </authorList>
    </citation>
    <scope>NUCLEOTIDE SEQUENCE</scope>
    <source>
        <strain evidence="2">BED1</strain>
    </source>
</reference>
<sequence>MAYVYAFLAFLCTILKAEADVQHLWFGSYSRHSVTIDIPSVVHIANPHGIEDYTAKHQRCPLSLR</sequence>
<organism evidence="2 3">
    <name type="scientific">Boletus edulis BED1</name>
    <dbReference type="NCBI Taxonomy" id="1328754"/>
    <lineage>
        <taxon>Eukaryota</taxon>
        <taxon>Fungi</taxon>
        <taxon>Dikarya</taxon>
        <taxon>Basidiomycota</taxon>
        <taxon>Agaricomycotina</taxon>
        <taxon>Agaricomycetes</taxon>
        <taxon>Agaricomycetidae</taxon>
        <taxon>Boletales</taxon>
        <taxon>Boletineae</taxon>
        <taxon>Boletaceae</taxon>
        <taxon>Boletoideae</taxon>
        <taxon>Boletus</taxon>
    </lineage>
</organism>
<accession>A0AAD4G995</accession>
<evidence type="ECO:0000313" key="2">
    <source>
        <dbReference type="EMBL" id="KAF8431672.1"/>
    </source>
</evidence>
<feature type="signal peptide" evidence="1">
    <location>
        <begin position="1"/>
        <end position="19"/>
    </location>
</feature>
<gene>
    <name evidence="2" type="ORF">L210DRAFT_3650922</name>
</gene>
<dbReference type="Proteomes" id="UP001194468">
    <property type="component" value="Unassembled WGS sequence"/>
</dbReference>
<dbReference type="EMBL" id="WHUW01000047">
    <property type="protein sequence ID" value="KAF8431672.1"/>
    <property type="molecule type" value="Genomic_DNA"/>
</dbReference>